<dbReference type="InterPro" id="IPR003115">
    <property type="entry name" value="ParB_N"/>
</dbReference>
<dbReference type="EMBL" id="MNZT01000057">
    <property type="protein sequence ID" value="OIP97409.1"/>
    <property type="molecule type" value="Genomic_DNA"/>
</dbReference>
<dbReference type="SUPFAM" id="SSF110849">
    <property type="entry name" value="ParB/Sulfiredoxin"/>
    <property type="match status" value="1"/>
</dbReference>
<dbReference type="STRING" id="1817892.AUK40_03315"/>
<dbReference type="Proteomes" id="UP000183245">
    <property type="component" value="Unassembled WGS sequence"/>
</dbReference>
<sequence length="143" mass="16402">MTKKTLLDVELCDVRILKTHEEINPDRFVELKAKIEKDGFWTHPIVIDHDHGVVLDGHHRFEIAKALGLRRIPVILVDYFGSGIEVCQRRSDIPVSKESVIRQAKAKQNYPHKTTKHTCVINGENCPIIHMAPEIRIPLSDLR</sequence>
<dbReference type="CDD" id="cd16400">
    <property type="entry name" value="ParB_Srx_like_nuclease"/>
    <property type="match status" value="1"/>
</dbReference>
<evidence type="ECO:0000259" key="1">
    <source>
        <dbReference type="SMART" id="SM00470"/>
    </source>
</evidence>
<feature type="domain" description="ParB-like N-terminal" evidence="1">
    <location>
        <begin position="5"/>
        <end position="93"/>
    </location>
</feature>
<evidence type="ECO:0000313" key="2">
    <source>
        <dbReference type="EMBL" id="OIP97409.1"/>
    </source>
</evidence>
<comment type="caution">
    <text evidence="2">The sequence shown here is derived from an EMBL/GenBank/DDBJ whole genome shotgun (WGS) entry which is preliminary data.</text>
</comment>
<name>A0A1J5IJR9_9BACT</name>
<gene>
    <name evidence="2" type="ORF">AUK40_03315</name>
</gene>
<accession>A0A1J5IJR9</accession>
<organism evidence="2 3">
    <name type="scientific">Candidatus Wirthbacteria bacterium CG2_30_54_11</name>
    <dbReference type="NCBI Taxonomy" id="1817892"/>
    <lineage>
        <taxon>Bacteria</taxon>
        <taxon>Candidatus Wirthbacteria</taxon>
    </lineage>
</organism>
<reference evidence="2 3" key="1">
    <citation type="journal article" date="2016" name="Environ. Microbiol.">
        <title>Genomic resolution of a cold subsurface aquifer community provides metabolic insights for novel microbes adapted to high CO concentrations.</title>
        <authorList>
            <person name="Probst A.J."/>
            <person name="Castelle C.J."/>
            <person name="Singh A."/>
            <person name="Brown C.T."/>
            <person name="Anantharaman K."/>
            <person name="Sharon I."/>
            <person name="Hug L.A."/>
            <person name="Burstein D."/>
            <person name="Emerson J.B."/>
            <person name="Thomas B.C."/>
            <person name="Banfield J.F."/>
        </authorList>
    </citation>
    <scope>NUCLEOTIDE SEQUENCE [LARGE SCALE GENOMIC DNA]</scope>
    <source>
        <strain evidence="2">CG2_30_54_11</strain>
    </source>
</reference>
<dbReference type="AlphaFoldDB" id="A0A1J5IJR9"/>
<dbReference type="Gene3D" id="3.90.1530.10">
    <property type="entry name" value="Conserved hypothetical protein from pyrococcus furiosus pfu- 392566-001, ParB domain"/>
    <property type="match status" value="1"/>
</dbReference>
<protein>
    <recommendedName>
        <fullName evidence="1">ParB-like N-terminal domain-containing protein</fullName>
    </recommendedName>
</protein>
<dbReference type="InterPro" id="IPR036086">
    <property type="entry name" value="ParB/Sulfiredoxin_sf"/>
</dbReference>
<proteinExistence type="predicted"/>
<evidence type="ECO:0000313" key="3">
    <source>
        <dbReference type="Proteomes" id="UP000183245"/>
    </source>
</evidence>
<dbReference type="SMART" id="SM00470">
    <property type="entry name" value="ParB"/>
    <property type="match status" value="1"/>
</dbReference>